<name>A0A0G3GBZ6_9GAMM</name>
<dbReference type="GO" id="GO:0005524">
    <property type="term" value="F:ATP binding"/>
    <property type="evidence" value="ECO:0007669"/>
    <property type="project" value="UniProtKB-UniRule"/>
</dbReference>
<dbReference type="RefSeq" id="WP_047250461.1">
    <property type="nucleotide sequence ID" value="NZ_CP011367.1"/>
</dbReference>
<sequence>MAEARELLIELGTEELPPTALARLRDALAEGLTTRLREAGLEPGEPEAFATPRRLAVLFPSVPARQPDQLQERRGPAVAAAFDDAGEPTKAVLGFARSCGVEVERLERETTDKGEYLVFRQLQPGRALGELLPEMLEAALDALPTPKRMRWGSSRTEFVRPAHWLVVLHGPEVLEMTVLEQTAGRETHGHRFHQPGALELKRGNDYAERLRSPGFVEPSFEARRERILEQVHEQAKALGGRALVDADLLDEVTALVEWPVALTGGFDPRFLDVPQEALISTMQDNQKYFPVVDEAGRMQPYFIVISNIESRDPHAVRDGNERVLRPRFADAEFFWQQDRKKRLEERLEALDSVVFEKRLGTLRDKSMRLEALMQRLAGLMGLDAPLAARAARLAKCDLVTQMVFEFTELQGTMGRYYALHDREDETVAAAIEQHYWPRQSGSELPDAPLAQALALADRLDTLVGIFAIGKQPSGTKDPFALRRAALGLVRILVERDLPLALTPLLQAAAEPIRERVPEADQAVEPVREYILERLRGYLLEQGQAHETIEAVAAVAPDAPLDFVRRVRAVSLFRERPEAEALAAANKRIHNLLRKAGEEAEAELDPEALALDEERQLYQGLQAVRPGVEQAVADGDYLHALGELAGLRDRVDTFFDQVMVMAEDAAERRNRLALLRELRRAFETVADIGRLATG</sequence>
<dbReference type="GO" id="GO:0005829">
    <property type="term" value="C:cytosol"/>
    <property type="evidence" value="ECO:0007669"/>
    <property type="project" value="TreeGrafter"/>
</dbReference>
<evidence type="ECO:0000256" key="1">
    <source>
        <dbReference type="ARBA" id="ARBA00004496"/>
    </source>
</evidence>
<dbReference type="InterPro" id="IPR015944">
    <property type="entry name" value="Gly-tRNA-synth_bsu"/>
</dbReference>
<evidence type="ECO:0000259" key="12">
    <source>
        <dbReference type="Pfam" id="PF05746"/>
    </source>
</evidence>
<evidence type="ECO:0000313" key="14">
    <source>
        <dbReference type="Proteomes" id="UP000064201"/>
    </source>
</evidence>
<evidence type="ECO:0000256" key="4">
    <source>
        <dbReference type="ARBA" id="ARBA00022490"/>
    </source>
</evidence>
<reference evidence="13 14" key="1">
    <citation type="submission" date="2015-04" db="EMBL/GenBank/DDBJ databases">
        <title>Complete Sequence for the Genome of the Thioalkalivibrio versutus D301.</title>
        <authorList>
            <person name="Mu T."/>
            <person name="Zhou J."/>
            <person name="Xu X."/>
        </authorList>
    </citation>
    <scope>NUCLEOTIDE SEQUENCE [LARGE SCALE GENOMIC DNA]</scope>
    <source>
        <strain evidence="13 14">D301</strain>
    </source>
</reference>
<keyword evidence="6 11" id="KW-0547">Nucleotide-binding</keyword>
<evidence type="ECO:0000256" key="6">
    <source>
        <dbReference type="ARBA" id="ARBA00022741"/>
    </source>
</evidence>
<feature type="domain" description="DALR anticodon binding" evidence="12">
    <location>
        <begin position="583"/>
        <end position="683"/>
    </location>
</feature>
<keyword evidence="8 11" id="KW-0648">Protein biosynthesis</keyword>
<comment type="subcellular location">
    <subcellularLocation>
        <location evidence="1 11">Cytoplasm</location>
    </subcellularLocation>
</comment>
<keyword evidence="5 11" id="KW-0436">Ligase</keyword>
<keyword evidence="4 11" id="KW-0963">Cytoplasm</keyword>
<evidence type="ECO:0000313" key="13">
    <source>
        <dbReference type="EMBL" id="AKJ96371.1"/>
    </source>
</evidence>
<dbReference type="InterPro" id="IPR008909">
    <property type="entry name" value="DALR_anticod-bd"/>
</dbReference>
<dbReference type="OrthoDB" id="9775440at2"/>
<keyword evidence="14" id="KW-1185">Reference proteome</keyword>
<evidence type="ECO:0000256" key="10">
    <source>
        <dbReference type="ARBA" id="ARBA00047937"/>
    </source>
</evidence>
<dbReference type="PANTHER" id="PTHR30075">
    <property type="entry name" value="GLYCYL-TRNA SYNTHETASE"/>
    <property type="match status" value="1"/>
</dbReference>
<evidence type="ECO:0000256" key="11">
    <source>
        <dbReference type="HAMAP-Rule" id="MF_00255"/>
    </source>
</evidence>
<evidence type="ECO:0000256" key="2">
    <source>
        <dbReference type="ARBA" id="ARBA00008226"/>
    </source>
</evidence>
<dbReference type="PRINTS" id="PR01045">
    <property type="entry name" value="TRNASYNTHGB"/>
</dbReference>
<evidence type="ECO:0000256" key="7">
    <source>
        <dbReference type="ARBA" id="ARBA00022840"/>
    </source>
</evidence>
<dbReference type="Pfam" id="PF02092">
    <property type="entry name" value="tRNA_synt_2f"/>
    <property type="match status" value="1"/>
</dbReference>
<dbReference type="AlphaFoldDB" id="A0A0G3GBZ6"/>
<comment type="catalytic activity">
    <reaction evidence="10 11">
        <text>tRNA(Gly) + glycine + ATP = glycyl-tRNA(Gly) + AMP + diphosphate</text>
        <dbReference type="Rhea" id="RHEA:16013"/>
        <dbReference type="Rhea" id="RHEA-COMP:9664"/>
        <dbReference type="Rhea" id="RHEA-COMP:9683"/>
        <dbReference type="ChEBI" id="CHEBI:30616"/>
        <dbReference type="ChEBI" id="CHEBI:33019"/>
        <dbReference type="ChEBI" id="CHEBI:57305"/>
        <dbReference type="ChEBI" id="CHEBI:78442"/>
        <dbReference type="ChEBI" id="CHEBI:78522"/>
        <dbReference type="ChEBI" id="CHEBI:456215"/>
        <dbReference type="EC" id="6.1.1.14"/>
    </reaction>
</comment>
<comment type="similarity">
    <text evidence="2 11">Belongs to the class-II aminoacyl-tRNA synthetase family.</text>
</comment>
<evidence type="ECO:0000256" key="9">
    <source>
        <dbReference type="ARBA" id="ARBA00023146"/>
    </source>
</evidence>
<evidence type="ECO:0000256" key="8">
    <source>
        <dbReference type="ARBA" id="ARBA00022917"/>
    </source>
</evidence>
<dbReference type="Proteomes" id="UP000064201">
    <property type="component" value="Chromosome"/>
</dbReference>
<dbReference type="GO" id="GO:0006426">
    <property type="term" value="P:glycyl-tRNA aminoacylation"/>
    <property type="evidence" value="ECO:0007669"/>
    <property type="project" value="UniProtKB-UniRule"/>
</dbReference>
<dbReference type="Pfam" id="PF05746">
    <property type="entry name" value="DALR_1"/>
    <property type="match status" value="1"/>
</dbReference>
<dbReference type="Gene3D" id="1.10.730.10">
    <property type="entry name" value="Isoleucyl-tRNA Synthetase, Domain 1"/>
    <property type="match status" value="1"/>
</dbReference>
<proteinExistence type="inferred from homology"/>
<dbReference type="GO" id="GO:0004814">
    <property type="term" value="F:arginine-tRNA ligase activity"/>
    <property type="evidence" value="ECO:0007669"/>
    <property type="project" value="InterPro"/>
</dbReference>
<dbReference type="PANTHER" id="PTHR30075:SF2">
    <property type="entry name" value="GLYCINE--TRNA LIGASE, CHLOROPLASTIC_MITOCHONDRIAL 2"/>
    <property type="match status" value="1"/>
</dbReference>
<protein>
    <recommendedName>
        <fullName evidence="11">Glycine--tRNA ligase beta subunit</fullName>
        <ecNumber evidence="11">6.1.1.14</ecNumber>
    </recommendedName>
    <alternativeName>
        <fullName evidence="11">Glycyl-tRNA synthetase beta subunit</fullName>
        <shortName evidence="11">GlyRS</shortName>
    </alternativeName>
</protein>
<keyword evidence="7 11" id="KW-0067">ATP-binding</keyword>
<dbReference type="NCBIfam" id="TIGR00211">
    <property type="entry name" value="glyS"/>
    <property type="match status" value="1"/>
</dbReference>
<dbReference type="InterPro" id="IPR006194">
    <property type="entry name" value="Gly-tRNA-synth_heterodimer"/>
</dbReference>
<gene>
    <name evidence="11 13" type="primary">glyS</name>
    <name evidence="13" type="ORF">TVD_00005</name>
</gene>
<evidence type="ECO:0000256" key="5">
    <source>
        <dbReference type="ARBA" id="ARBA00022598"/>
    </source>
</evidence>
<dbReference type="KEGG" id="tvr:TVD_00005"/>
<dbReference type="PROSITE" id="PS50861">
    <property type="entry name" value="AA_TRNA_LIGASE_II_GLYAB"/>
    <property type="match status" value="1"/>
</dbReference>
<evidence type="ECO:0000256" key="3">
    <source>
        <dbReference type="ARBA" id="ARBA00011209"/>
    </source>
</evidence>
<accession>A0A0G3GBZ6</accession>
<dbReference type="HAMAP" id="MF_00255">
    <property type="entry name" value="Gly_tRNA_synth_beta"/>
    <property type="match status" value="1"/>
</dbReference>
<dbReference type="SUPFAM" id="SSF109604">
    <property type="entry name" value="HD-domain/PDEase-like"/>
    <property type="match status" value="1"/>
</dbReference>
<comment type="subunit">
    <text evidence="3 11">Tetramer of two alpha and two beta subunits.</text>
</comment>
<dbReference type="EMBL" id="CP011367">
    <property type="protein sequence ID" value="AKJ96371.1"/>
    <property type="molecule type" value="Genomic_DNA"/>
</dbReference>
<organism evidence="13 14">
    <name type="scientific">Thioalkalivibrio versutus</name>
    <dbReference type="NCBI Taxonomy" id="106634"/>
    <lineage>
        <taxon>Bacteria</taxon>
        <taxon>Pseudomonadati</taxon>
        <taxon>Pseudomonadota</taxon>
        <taxon>Gammaproteobacteria</taxon>
        <taxon>Chromatiales</taxon>
        <taxon>Ectothiorhodospiraceae</taxon>
        <taxon>Thioalkalivibrio</taxon>
    </lineage>
</organism>
<dbReference type="GO" id="GO:0006420">
    <property type="term" value="P:arginyl-tRNA aminoacylation"/>
    <property type="evidence" value="ECO:0007669"/>
    <property type="project" value="InterPro"/>
</dbReference>
<dbReference type="EC" id="6.1.1.14" evidence="11"/>
<keyword evidence="9 11" id="KW-0030">Aminoacyl-tRNA synthetase</keyword>
<dbReference type="GO" id="GO:0004820">
    <property type="term" value="F:glycine-tRNA ligase activity"/>
    <property type="evidence" value="ECO:0007669"/>
    <property type="project" value="UniProtKB-UniRule"/>
</dbReference>
<dbReference type="STRING" id="106634.TVD_00005"/>